<dbReference type="Gene3D" id="1.25.40.420">
    <property type="match status" value="2"/>
</dbReference>
<evidence type="ECO:0000313" key="5">
    <source>
        <dbReference type="Proteomes" id="UP001217089"/>
    </source>
</evidence>
<dbReference type="InterPro" id="IPR006652">
    <property type="entry name" value="Kelch_1"/>
</dbReference>
<keyword evidence="5" id="KW-1185">Reference proteome</keyword>
<dbReference type="Pfam" id="PF00651">
    <property type="entry name" value="BTB"/>
    <property type="match status" value="2"/>
</dbReference>
<gene>
    <name evidence="4" type="ORF">KUTeg_003614</name>
</gene>
<evidence type="ECO:0000256" key="1">
    <source>
        <dbReference type="ARBA" id="ARBA00022441"/>
    </source>
</evidence>
<dbReference type="EMBL" id="JARBDR010000214">
    <property type="protein sequence ID" value="KAJ8318523.1"/>
    <property type="molecule type" value="Genomic_DNA"/>
</dbReference>
<sequence length="1092" mass="123695">MDAFKTKILPISKYLKIEFITKISEKTKDAVKLNHLFDDNWTKLLHDEISDMRKTGNHSDIKLKVQDRVFKCHKAILAAFSMYFDTMFHSGMKEASEEETVLHGLEKDIMGSKDVISVLNIQSVLSASVYLQIPSLQKLCEKFLIQHLDGENCVDALRLADTFSINVLETGVKAYILRHFDEISKTKVLFSLNKNELMDIISNNNLNVSDEFTVLQVVLKWFDNDLDKKNTKELIERNQEVLLLVRASSEVAGVRLNCYSFVYKRWYELESMASYKAGCSYAVCCTDDSLYLSGGSGTPSGFICYKGEVNKWVKLEKLAKERSDHMTIFANKSVYVIGGSKPILMDILSDISRYSLSEKSWCSEGQLAIPVSNSACAVLDQKILIFGGNMSFVQHSDHIQSFDIITKGCCIISRLPMICSFTGITQIYDIFYIICPQGQVIRYVSDEKAEIIGKVHNSCLTGFAVVGYNEKVLVLGGSSAKYESEDVQVFDIATMKSFKHTNLILPWKKCSNQYYGTMFWISKSYLNKPKCAMGLDNILIMNSLLTLKLKSKTRCLTVTVSFYLPCHHTSTPCLPSGMRECHNDIVTIQDIQSEIFEKILKFIYTGNYILDIDDIDCLLRASALFQIKCLQERCEEFMLDKVDIENCIGIWRLASGHGCSQLAQKAYRMILHNFRDIWQSEDFTALDIEEVLDVIKDDDLNVINEELVCEAVLKWVNADLNNRKLHLSELFEYLRLPLVQPEYLVEVLEKHSVIDNNPDCTSVIEEAKRYHLLPARRQEFMSPRLAFRNKGEFEEVIVCIGGSFEDQDTTIQVICYSHLSKCWYDLAPLPYNAGVEFATCSYGNAIFISGGSKHMNGMAYYLNTQNAWAVCQPMLLGRRRHAMVAVGDSVYVIGGYDDDDDTSFRTLMSIELFRISTGSWEDAGYLSIPVRSMSVAVSRQKIYIFGGVISTDCDTKIVQCFDTHEKECTVINELPVFCRLSVALSYRHQIFIVCPNGDVIRFSSDSKADIVGKIPGFERCNFGAILKSGVIYIIGGTDKKQSVDEFLTFDPSNGSATVTGDYLPRRMFGFGCVKTVIHKKYLKNIVNRDSFP</sequence>
<dbReference type="SMART" id="SM00875">
    <property type="entry name" value="BACK"/>
    <property type="match status" value="2"/>
</dbReference>
<dbReference type="PANTHER" id="PTHR45632:SF17">
    <property type="entry name" value="KELCH-LIKE PROTEIN 31"/>
    <property type="match status" value="1"/>
</dbReference>
<proteinExistence type="predicted"/>
<keyword evidence="1" id="KW-0880">Kelch repeat</keyword>
<evidence type="ECO:0000256" key="2">
    <source>
        <dbReference type="ARBA" id="ARBA00022737"/>
    </source>
</evidence>
<keyword evidence="2" id="KW-0677">Repeat</keyword>
<dbReference type="PANTHER" id="PTHR45632">
    <property type="entry name" value="LD33804P"/>
    <property type="match status" value="1"/>
</dbReference>
<dbReference type="Proteomes" id="UP001217089">
    <property type="component" value="Unassembled WGS sequence"/>
</dbReference>
<evidence type="ECO:0000313" key="4">
    <source>
        <dbReference type="EMBL" id="KAJ8318523.1"/>
    </source>
</evidence>
<dbReference type="InterPro" id="IPR015915">
    <property type="entry name" value="Kelch-typ_b-propeller"/>
</dbReference>
<dbReference type="SMART" id="SM00225">
    <property type="entry name" value="BTB"/>
    <property type="match status" value="2"/>
</dbReference>
<dbReference type="Gene3D" id="2.120.10.80">
    <property type="entry name" value="Kelch-type beta propeller"/>
    <property type="match status" value="2"/>
</dbReference>
<reference evidence="4 5" key="1">
    <citation type="submission" date="2022-12" db="EMBL/GenBank/DDBJ databases">
        <title>Chromosome-level genome of Tegillarca granosa.</title>
        <authorList>
            <person name="Kim J."/>
        </authorList>
    </citation>
    <scope>NUCLEOTIDE SEQUENCE [LARGE SCALE GENOMIC DNA]</scope>
    <source>
        <strain evidence="4">Teg-2019</strain>
        <tissue evidence="4">Adductor muscle</tissue>
    </source>
</reference>
<dbReference type="SMART" id="SM00612">
    <property type="entry name" value="Kelch"/>
    <property type="match status" value="6"/>
</dbReference>
<feature type="domain" description="BTB" evidence="3">
    <location>
        <begin position="59"/>
        <end position="121"/>
    </location>
</feature>
<protein>
    <recommendedName>
        <fullName evidence="3">BTB domain-containing protein</fullName>
    </recommendedName>
</protein>
<dbReference type="SUPFAM" id="SSF54695">
    <property type="entry name" value="POZ domain"/>
    <property type="match status" value="2"/>
</dbReference>
<dbReference type="SUPFAM" id="SSF117281">
    <property type="entry name" value="Kelch motif"/>
    <property type="match status" value="2"/>
</dbReference>
<dbReference type="Pfam" id="PF07707">
    <property type="entry name" value="BACK"/>
    <property type="match status" value="2"/>
</dbReference>
<dbReference type="InterPro" id="IPR011705">
    <property type="entry name" value="BACK"/>
</dbReference>
<dbReference type="InterPro" id="IPR011333">
    <property type="entry name" value="SKP1/BTB/POZ_sf"/>
</dbReference>
<accession>A0ABQ9FS56</accession>
<comment type="caution">
    <text evidence="4">The sequence shown here is derived from an EMBL/GenBank/DDBJ whole genome shotgun (WGS) entry which is preliminary data.</text>
</comment>
<dbReference type="Pfam" id="PF01344">
    <property type="entry name" value="Kelch_1"/>
    <property type="match status" value="2"/>
</dbReference>
<name>A0ABQ9FS56_TEGGR</name>
<evidence type="ECO:0000259" key="3">
    <source>
        <dbReference type="PROSITE" id="PS50097"/>
    </source>
</evidence>
<dbReference type="PROSITE" id="PS50097">
    <property type="entry name" value="BTB"/>
    <property type="match status" value="1"/>
</dbReference>
<dbReference type="InterPro" id="IPR000210">
    <property type="entry name" value="BTB/POZ_dom"/>
</dbReference>
<dbReference type="Gene3D" id="3.30.710.10">
    <property type="entry name" value="Potassium Channel Kv1.1, Chain A"/>
    <property type="match status" value="2"/>
</dbReference>
<organism evidence="4 5">
    <name type="scientific">Tegillarca granosa</name>
    <name type="common">Malaysian cockle</name>
    <name type="synonym">Anadara granosa</name>
    <dbReference type="NCBI Taxonomy" id="220873"/>
    <lineage>
        <taxon>Eukaryota</taxon>
        <taxon>Metazoa</taxon>
        <taxon>Spiralia</taxon>
        <taxon>Lophotrochozoa</taxon>
        <taxon>Mollusca</taxon>
        <taxon>Bivalvia</taxon>
        <taxon>Autobranchia</taxon>
        <taxon>Pteriomorphia</taxon>
        <taxon>Arcoida</taxon>
        <taxon>Arcoidea</taxon>
        <taxon>Arcidae</taxon>
        <taxon>Tegillarca</taxon>
    </lineage>
</organism>